<feature type="region of interest" description="Disordered" evidence="1">
    <location>
        <begin position="1"/>
        <end position="34"/>
    </location>
</feature>
<evidence type="ECO:0000313" key="3">
    <source>
        <dbReference type="Proteomes" id="UP000799428"/>
    </source>
</evidence>
<evidence type="ECO:0000256" key="1">
    <source>
        <dbReference type="SAM" id="MobiDB-lite"/>
    </source>
</evidence>
<name>A0A6G1KFT5_9PLEO</name>
<sequence length="70" mass="7761">MSSPTDRKPRSLLSNAGPTQPPIRGDRAEPDSLLHPALLGGCEESKKIAVPRSTRVWSLERFNNTRYEDG</sequence>
<dbReference type="EMBL" id="MU005767">
    <property type="protein sequence ID" value="KAF2711271.1"/>
    <property type="molecule type" value="Genomic_DNA"/>
</dbReference>
<accession>A0A6G1KFT5</accession>
<reference evidence="2" key="1">
    <citation type="journal article" date="2020" name="Stud. Mycol.">
        <title>101 Dothideomycetes genomes: a test case for predicting lifestyles and emergence of pathogens.</title>
        <authorList>
            <person name="Haridas S."/>
            <person name="Albert R."/>
            <person name="Binder M."/>
            <person name="Bloem J."/>
            <person name="Labutti K."/>
            <person name="Salamov A."/>
            <person name="Andreopoulos B."/>
            <person name="Baker S."/>
            <person name="Barry K."/>
            <person name="Bills G."/>
            <person name="Bluhm B."/>
            <person name="Cannon C."/>
            <person name="Castanera R."/>
            <person name="Culley D."/>
            <person name="Daum C."/>
            <person name="Ezra D."/>
            <person name="Gonzalez J."/>
            <person name="Henrissat B."/>
            <person name="Kuo A."/>
            <person name="Liang C."/>
            <person name="Lipzen A."/>
            <person name="Lutzoni F."/>
            <person name="Magnuson J."/>
            <person name="Mondo S."/>
            <person name="Nolan M."/>
            <person name="Ohm R."/>
            <person name="Pangilinan J."/>
            <person name="Park H.-J."/>
            <person name="Ramirez L."/>
            <person name="Alfaro M."/>
            <person name="Sun H."/>
            <person name="Tritt A."/>
            <person name="Yoshinaga Y."/>
            <person name="Zwiers L.-H."/>
            <person name="Turgeon B."/>
            <person name="Goodwin S."/>
            <person name="Spatafora J."/>
            <person name="Crous P."/>
            <person name="Grigoriev I."/>
        </authorList>
    </citation>
    <scope>NUCLEOTIDE SEQUENCE</scope>
    <source>
        <strain evidence="2">CBS 279.74</strain>
    </source>
</reference>
<dbReference type="AlphaFoldDB" id="A0A6G1KFT5"/>
<gene>
    <name evidence="2" type="ORF">K504DRAFT_216056</name>
</gene>
<evidence type="ECO:0000313" key="2">
    <source>
        <dbReference type="EMBL" id="KAF2711271.1"/>
    </source>
</evidence>
<proteinExistence type="predicted"/>
<organism evidence="2 3">
    <name type="scientific">Pleomassaria siparia CBS 279.74</name>
    <dbReference type="NCBI Taxonomy" id="1314801"/>
    <lineage>
        <taxon>Eukaryota</taxon>
        <taxon>Fungi</taxon>
        <taxon>Dikarya</taxon>
        <taxon>Ascomycota</taxon>
        <taxon>Pezizomycotina</taxon>
        <taxon>Dothideomycetes</taxon>
        <taxon>Pleosporomycetidae</taxon>
        <taxon>Pleosporales</taxon>
        <taxon>Pleomassariaceae</taxon>
        <taxon>Pleomassaria</taxon>
    </lineage>
</organism>
<protein>
    <submittedName>
        <fullName evidence="2">Uncharacterized protein</fullName>
    </submittedName>
</protein>
<keyword evidence="3" id="KW-1185">Reference proteome</keyword>
<dbReference type="Proteomes" id="UP000799428">
    <property type="component" value="Unassembled WGS sequence"/>
</dbReference>